<dbReference type="EMBL" id="CM002290">
    <property type="protein sequence ID" value="ESW27241.1"/>
    <property type="molecule type" value="Genomic_DNA"/>
</dbReference>
<feature type="compositionally biased region" description="Basic and acidic residues" evidence="1">
    <location>
        <begin position="942"/>
        <end position="954"/>
    </location>
</feature>
<organism evidence="2 3">
    <name type="scientific">Phaseolus vulgaris</name>
    <name type="common">Kidney bean</name>
    <name type="synonym">French bean</name>
    <dbReference type="NCBI Taxonomy" id="3885"/>
    <lineage>
        <taxon>Eukaryota</taxon>
        <taxon>Viridiplantae</taxon>
        <taxon>Streptophyta</taxon>
        <taxon>Embryophyta</taxon>
        <taxon>Tracheophyta</taxon>
        <taxon>Spermatophyta</taxon>
        <taxon>Magnoliopsida</taxon>
        <taxon>eudicotyledons</taxon>
        <taxon>Gunneridae</taxon>
        <taxon>Pentapetalae</taxon>
        <taxon>rosids</taxon>
        <taxon>fabids</taxon>
        <taxon>Fabales</taxon>
        <taxon>Fabaceae</taxon>
        <taxon>Papilionoideae</taxon>
        <taxon>50 kb inversion clade</taxon>
        <taxon>NPAAA clade</taxon>
        <taxon>indigoferoid/millettioid clade</taxon>
        <taxon>Phaseoleae</taxon>
        <taxon>Phaseolus</taxon>
    </lineage>
</organism>
<feature type="region of interest" description="Disordered" evidence="1">
    <location>
        <begin position="1158"/>
        <end position="1184"/>
    </location>
</feature>
<feature type="region of interest" description="Disordered" evidence="1">
    <location>
        <begin position="332"/>
        <end position="371"/>
    </location>
</feature>
<feature type="region of interest" description="Disordered" evidence="1">
    <location>
        <begin position="1237"/>
        <end position="1270"/>
    </location>
</feature>
<feature type="region of interest" description="Disordered" evidence="1">
    <location>
        <begin position="839"/>
        <end position="884"/>
    </location>
</feature>
<dbReference type="eggNOG" id="ENOG502QW8G">
    <property type="taxonomic scope" value="Eukaryota"/>
</dbReference>
<gene>
    <name evidence="2" type="ORF">PHAVU_003G185600g</name>
</gene>
<feature type="compositionally biased region" description="Polar residues" evidence="1">
    <location>
        <begin position="922"/>
        <end position="932"/>
    </location>
</feature>
<sequence>MPGNEVGDRVHNFFGQENLSQGQYHSQAVDGNWPGLSNNLWAGSQRPTGAPSISNLKNFNIQQSDFEQGHPSTPHLRHGLNLAQSNLRPDSGRNQLPNQQTTVNGYMQGHQVFQSRQNEANILGMDTEADLHGISNLSRGMTVLESQQGPGLEHYKKNMTRTDASESPVNYDFFGSQQQMSGRHSGMLQSFPRQQSGMNDMQLLQQQAMLNQMQELQRQQQLHQLEARQQSSMNPASSISKQTVGGHSASLINGIPINEASNLVWQQPEVMSNANWLQHGASAVMQGSSNGLMLSPEQLRLMGLVPNQGEQSLYGLPISGSRPNLYSHVQADKPAASQVSSIQHQQHHQHQHQYSRIQSDKPALPHISASGHSFPVHQYASISDQTNTNDGNSVSRQDVQGKSMFGSLSQGINSGLNMDNLQQVNSEQRDVQIEDFNGRQELGGSSDTSQDKVAAQVPPSQNVATLDPTEEKILFGSDDSLWDGIGFNMLDGTDSLGGVPSVQSGSWSALMQSAVAETSGSEMGIQEEWSGLSFRNNERSGTERPSTMNDSKQQSVWADNNLQSAPNINSRPFMWPDDLSSRPSTAVNYSGLPGFHQSGADTAQEQQDRLQTDSSQRSIPQFLERGKWLDCSPQQKPIGEGSHSYETAANTSGLEVTDKVISGSWTHQQTLSSPNSRGEQFNRSNGWNSIKSPTPSNNSRTKIRENESVLQPHHDKAVQEDMSQVPAIWEPDSDTNSSGVLEHAKSSGNMQVCGEDSGMNGIAGIPNSCATWVSRQSNHQLPNVDVWRQTDSVGSYRRNEAAGKYRHHLEKNPLVLESLNNEKSEGEAHDMENFNKKEKSVDGLASNSSHHRTGGLRESPSFDGDLHSPKLSGQGNRRPPVTRKFQYHPTGVVGIDIEPYGNKHAINSQPTPHQPIGGFKGQDQSYPGQSKYSHSDGIYNETEKVDSKPTDDNASKNMLSGHIPKTLTTYDRSVGNYASNKTASPSQNILELLHKVDQSREHGIATNTSTSNRPLSSRAMDTESSDGSSVHPQRNQGSLSQGFGLQLAPPTQRLPMTSSHSTPQHVASEAADKGPTWLSATHTFPSRESSHELRNNIGSSGQLFDKASQYSALGNIPQGFTSGFPFPRIHTQNQNVANLGGQVTNTQADNAMFYDRSASSNQVDEYERAQTSQSELQSAQDMSQMDSMNQIRAGDPIMKSSALETGIAPHSSVASSPQGAHSKVLHNVWTSVSNKQHPNALKIPSHPQPNNIFETTTGPQKPGIEDSENDGNLSVQQVLSESVDAVEETASASHMKEQVKYTPDAPQSSPAATSKDIEDFGRSLRPNSFMHQNFSMLNQVQSMKNMEIDPSNRDVKRFKVSDNMMEKQQIDSISNRGQQSYGYNNIVKDVSDNSSSVPPSDVNLVNFSTKAGDARDTNASSQEVIGYGQRNALNANINKLTSIRSEHSVINPQMAPSWFEQYGNFKNGKMLQMYDARTMTQKVVDQPLIMRNQSGSLHLANSMGQVNSLNDAGQNPMLTSVSSEHLLSQSLLPPAVEPDLSSNMRPKKRKSSTSEFIPWHKELIQSSERLQDISAAELDWAQAANRLVEKIEDEAELVEDFPMKSRRRLVLTTQLMQQLLNPPPAVVLSADVKLHHESLVYSVARLVLGDACSSISQRGNDTIMSPGSKSLMPDKLKASEKFDQYNLKVEDFDGRARKLENDILRLDSRASVLDLRVECQDLERFSVINRFAKFHGRGQNDVAETSSDSTANAQKLCPQKYVTAVPMPRNLPDRVQCLSL</sequence>
<accession>V7CED2</accession>
<feature type="compositionally biased region" description="Polar residues" evidence="1">
    <location>
        <begin position="665"/>
        <end position="700"/>
    </location>
</feature>
<feature type="compositionally biased region" description="Polar residues" evidence="1">
    <location>
        <begin position="543"/>
        <end position="553"/>
    </location>
</feature>
<feature type="region of interest" description="Disordered" evidence="1">
    <location>
        <begin position="1282"/>
        <end position="1315"/>
    </location>
</feature>
<dbReference type="OrthoDB" id="1630099at2759"/>
<feature type="region of interest" description="Disordered" evidence="1">
    <location>
        <begin position="906"/>
        <end position="936"/>
    </location>
</feature>
<dbReference type="PANTHER" id="PTHR31267">
    <property type="entry name" value="DENTIN SIALOPHOSPHOPROTEIN-LIKE PROTEIN"/>
    <property type="match status" value="1"/>
</dbReference>
<feature type="region of interest" description="Disordered" evidence="1">
    <location>
        <begin position="439"/>
        <end position="459"/>
    </location>
</feature>
<feature type="region of interest" description="Disordered" evidence="1">
    <location>
        <begin position="566"/>
        <end position="646"/>
    </location>
</feature>
<dbReference type="OMA" id="QFHPTQH"/>
<feature type="region of interest" description="Disordered" evidence="1">
    <location>
        <begin position="998"/>
        <end position="1099"/>
    </location>
</feature>
<dbReference type="PANTHER" id="PTHR31267:SF10">
    <property type="entry name" value="SIALOPHOSPHOPROTEIN-LIKE PROTEIN, PUTATIVE-RELATED"/>
    <property type="match status" value="1"/>
</dbReference>
<feature type="compositionally biased region" description="Polar residues" evidence="1">
    <location>
        <begin position="1025"/>
        <end position="1043"/>
    </location>
</feature>
<feature type="region of interest" description="Disordered" evidence="1">
    <location>
        <begin position="1534"/>
        <end position="1554"/>
    </location>
</feature>
<feature type="region of interest" description="Disordered" evidence="1">
    <location>
        <begin position="942"/>
        <end position="961"/>
    </location>
</feature>
<evidence type="ECO:0000313" key="3">
    <source>
        <dbReference type="Proteomes" id="UP000000226"/>
    </source>
</evidence>
<dbReference type="Gramene" id="ESW27241">
    <property type="protein sequence ID" value="ESW27241"/>
    <property type="gene ID" value="PHAVU_003G185600g"/>
</dbReference>
<keyword evidence="3" id="KW-1185">Reference proteome</keyword>
<dbReference type="Proteomes" id="UP000000226">
    <property type="component" value="Chromosome 3"/>
</dbReference>
<dbReference type="STRING" id="3885.V7CED2"/>
<proteinExistence type="predicted"/>
<protein>
    <submittedName>
        <fullName evidence="2">Uncharacterized protein</fullName>
    </submittedName>
</protein>
<evidence type="ECO:0000313" key="2">
    <source>
        <dbReference type="EMBL" id="ESW27241.1"/>
    </source>
</evidence>
<feature type="compositionally biased region" description="Polar residues" evidence="1">
    <location>
        <begin position="1054"/>
        <end position="1065"/>
    </location>
</feature>
<name>V7CED2_PHAVU</name>
<evidence type="ECO:0000256" key="1">
    <source>
        <dbReference type="SAM" id="MobiDB-lite"/>
    </source>
</evidence>
<feature type="region of interest" description="Disordered" evidence="1">
    <location>
        <begin position="665"/>
        <end position="701"/>
    </location>
</feature>
<feature type="region of interest" description="Disordered" evidence="1">
    <location>
        <begin position="519"/>
        <end position="553"/>
    </location>
</feature>
<feature type="compositionally biased region" description="Polar residues" evidence="1">
    <location>
        <begin position="1248"/>
        <end position="1259"/>
    </location>
</feature>
<feature type="compositionally biased region" description="Polar residues" evidence="1">
    <location>
        <begin position="1078"/>
        <end position="1087"/>
    </location>
</feature>
<reference evidence="3" key="1">
    <citation type="journal article" date="2014" name="Nat. Genet.">
        <title>A reference genome for common bean and genome-wide analysis of dual domestications.</title>
        <authorList>
            <person name="Schmutz J."/>
            <person name="McClean P.E."/>
            <person name="Mamidi S."/>
            <person name="Wu G.A."/>
            <person name="Cannon S.B."/>
            <person name="Grimwood J."/>
            <person name="Jenkins J."/>
            <person name="Shu S."/>
            <person name="Song Q."/>
            <person name="Chavarro C."/>
            <person name="Torres-Torres M."/>
            <person name="Geffroy V."/>
            <person name="Moghaddam S.M."/>
            <person name="Gao D."/>
            <person name="Abernathy B."/>
            <person name="Barry K."/>
            <person name="Blair M."/>
            <person name="Brick M.A."/>
            <person name="Chovatia M."/>
            <person name="Gepts P."/>
            <person name="Goodstein D.M."/>
            <person name="Gonzales M."/>
            <person name="Hellsten U."/>
            <person name="Hyten D.L."/>
            <person name="Jia G."/>
            <person name="Kelly J.D."/>
            <person name="Kudrna D."/>
            <person name="Lee R."/>
            <person name="Richard M.M."/>
            <person name="Miklas P.N."/>
            <person name="Osorno J.M."/>
            <person name="Rodrigues J."/>
            <person name="Thareau V."/>
            <person name="Urrea C.A."/>
            <person name="Wang M."/>
            <person name="Yu Y."/>
            <person name="Zhang M."/>
            <person name="Wing R.A."/>
            <person name="Cregan P.B."/>
            <person name="Rokhsar D.S."/>
            <person name="Jackson S.A."/>
        </authorList>
    </citation>
    <scope>NUCLEOTIDE SEQUENCE [LARGE SCALE GENOMIC DNA]</scope>
    <source>
        <strain evidence="3">cv. G19833</strain>
    </source>
</reference>
<feature type="compositionally biased region" description="Polar residues" evidence="1">
    <location>
        <begin position="1005"/>
        <end position="1015"/>
    </location>
</feature>